<dbReference type="SUPFAM" id="SSF50998">
    <property type="entry name" value="Quinoprotein alcohol dehydrogenase-like"/>
    <property type="match status" value="1"/>
</dbReference>
<name>A0A7C4XL75_UNCW3</name>
<evidence type="ECO:0000259" key="2">
    <source>
        <dbReference type="Pfam" id="PF13860"/>
    </source>
</evidence>
<dbReference type="InterPro" id="IPR002372">
    <property type="entry name" value="PQQ_rpt_dom"/>
</dbReference>
<feature type="domain" description="FlgD/Vpr Ig-like" evidence="2">
    <location>
        <begin position="434"/>
        <end position="480"/>
    </location>
</feature>
<dbReference type="PANTHER" id="PTHR34512:SF30">
    <property type="entry name" value="OUTER MEMBRANE PROTEIN ASSEMBLY FACTOR BAMB"/>
    <property type="match status" value="1"/>
</dbReference>
<dbReference type="InterPro" id="IPR025965">
    <property type="entry name" value="FlgD/Vpr_Ig-like"/>
</dbReference>
<dbReference type="Pfam" id="PF13360">
    <property type="entry name" value="PQQ_2"/>
    <property type="match status" value="1"/>
</dbReference>
<sequence>MKRFTGSFLMLVIISSFGFSAPIWPNWKYNRQLTGMCPYYGPDRINLLWTFDTGDTFKIRSAAPVIGEDGTIYFASPDSFIFAVNDSGTEKWRYKIGGCVPGWGPAIDQNGRIYFNTTDYRVVAIDDSVTYAKKAWQIDLSESTTTFFGLTPIVIGVDKTIYTTLDSLYAIDSLGHRKWAFVTGLGNGFPPAISLDNSFLYFEYSSDPFTNNIAKMNTNGGLVWTHYIGGAPGSLTWGSPAIGADSTIYFASNDLKLHAIRPNNSNKWSPVNVLGTLLIYMTASLGKNDTIWLMNRQKRPAYFKFSPDNGSITFQDSITVTPSRYNYYNSFTIDKMGRAFIATIDSGTYYTTLYAFEPNGTVNWTHTITEQRTVRTFPALAPGKFYLIAGTKLYAFQGGIFGISEGNFDNQPSNFEFEIMPNPFQKKTEIRVRGSAERVEIYDVNGRLVKNLPLNRRAGWKTTFWDGTDNLGQPLKSGVYFCLLKGQEIIKGEKIILIDK</sequence>
<gene>
    <name evidence="3" type="ORF">ENV60_06445</name>
</gene>
<dbReference type="AlphaFoldDB" id="A0A7C4XL75"/>
<dbReference type="PANTHER" id="PTHR34512">
    <property type="entry name" value="CELL SURFACE PROTEIN"/>
    <property type="match status" value="1"/>
</dbReference>
<comment type="caution">
    <text evidence="3">The sequence shown here is derived from an EMBL/GenBank/DDBJ whole genome shotgun (WGS) entry which is preliminary data.</text>
</comment>
<dbReference type="Pfam" id="PF13860">
    <property type="entry name" value="FlgD_ig"/>
    <property type="match status" value="1"/>
</dbReference>
<accession>A0A7C4XL75</accession>
<dbReference type="Gene3D" id="2.60.40.4070">
    <property type="match status" value="1"/>
</dbReference>
<dbReference type="Gene3D" id="2.130.10.10">
    <property type="entry name" value="YVTN repeat-like/Quinoprotein amine dehydrogenase"/>
    <property type="match status" value="1"/>
</dbReference>
<feature type="domain" description="Pyrrolo-quinoline quinone repeat" evidence="1">
    <location>
        <begin position="47"/>
        <end position="172"/>
    </location>
</feature>
<evidence type="ECO:0000313" key="3">
    <source>
        <dbReference type="EMBL" id="HGV97917.1"/>
    </source>
</evidence>
<dbReference type="SMART" id="SM00564">
    <property type="entry name" value="PQQ"/>
    <property type="match status" value="5"/>
</dbReference>
<dbReference type="InterPro" id="IPR018391">
    <property type="entry name" value="PQQ_b-propeller_rpt"/>
</dbReference>
<proteinExistence type="predicted"/>
<dbReference type="InterPro" id="IPR015943">
    <property type="entry name" value="WD40/YVTN_repeat-like_dom_sf"/>
</dbReference>
<protein>
    <submittedName>
        <fullName evidence="3">Uncharacterized protein</fullName>
    </submittedName>
</protein>
<reference evidence="3" key="1">
    <citation type="journal article" date="2020" name="mSystems">
        <title>Genome- and Community-Level Interaction Insights into Carbon Utilization and Element Cycling Functions of Hydrothermarchaeota in Hydrothermal Sediment.</title>
        <authorList>
            <person name="Zhou Z."/>
            <person name="Liu Y."/>
            <person name="Xu W."/>
            <person name="Pan J."/>
            <person name="Luo Z.H."/>
            <person name="Li M."/>
        </authorList>
    </citation>
    <scope>NUCLEOTIDE SEQUENCE [LARGE SCALE GENOMIC DNA]</scope>
    <source>
        <strain evidence="3">SpSt-774</strain>
    </source>
</reference>
<dbReference type="EMBL" id="DTGZ01000119">
    <property type="protein sequence ID" value="HGV97917.1"/>
    <property type="molecule type" value="Genomic_DNA"/>
</dbReference>
<dbReference type="InterPro" id="IPR011047">
    <property type="entry name" value="Quinoprotein_ADH-like_sf"/>
</dbReference>
<evidence type="ECO:0000259" key="1">
    <source>
        <dbReference type="Pfam" id="PF13360"/>
    </source>
</evidence>
<organism evidence="3">
    <name type="scientific">candidate division WOR-3 bacterium</name>
    <dbReference type="NCBI Taxonomy" id="2052148"/>
    <lineage>
        <taxon>Bacteria</taxon>
        <taxon>Bacteria division WOR-3</taxon>
    </lineage>
</organism>